<dbReference type="InterPro" id="IPR038404">
    <property type="entry name" value="TRAP_DctP_sf"/>
</dbReference>
<dbReference type="eggNOG" id="COG1638">
    <property type="taxonomic scope" value="Bacteria"/>
</dbReference>
<reference evidence="6 7" key="1">
    <citation type="submission" date="2013-03" db="EMBL/GenBank/DDBJ databases">
        <title>Salinisphaera hydrothermalis C41B8 Genome Sequencing.</title>
        <authorList>
            <person name="Li C."/>
            <person name="Lai Q."/>
            <person name="Shao Z."/>
        </authorList>
    </citation>
    <scope>NUCLEOTIDE SEQUENCE [LARGE SCALE GENOMIC DNA]</scope>
    <source>
        <strain evidence="6 7">C41B8</strain>
    </source>
</reference>
<dbReference type="OrthoDB" id="9771186at2"/>
<dbReference type="STRING" id="1304275.C41B8_03906"/>
<dbReference type="PIRSF" id="PIRSF006470">
    <property type="entry name" value="DctB"/>
    <property type="match status" value="1"/>
</dbReference>
<dbReference type="AlphaFoldDB" id="A0A084IPU6"/>
<keyword evidence="4 5" id="KW-0732">Signal</keyword>
<dbReference type="PANTHER" id="PTHR33376:SF4">
    <property type="entry name" value="SIALIC ACID-BINDING PERIPLASMIC PROTEIN SIAP"/>
    <property type="match status" value="1"/>
</dbReference>
<evidence type="ECO:0000256" key="1">
    <source>
        <dbReference type="ARBA" id="ARBA00004196"/>
    </source>
</evidence>
<dbReference type="NCBIfam" id="TIGR00787">
    <property type="entry name" value="dctP"/>
    <property type="match status" value="1"/>
</dbReference>
<accession>A0A084IPU6</accession>
<keyword evidence="7" id="KW-1185">Reference proteome</keyword>
<evidence type="ECO:0000313" key="6">
    <source>
        <dbReference type="EMBL" id="KEZ78730.1"/>
    </source>
</evidence>
<comment type="similarity">
    <text evidence="2">Belongs to the bacterial solute-binding protein 7 family.</text>
</comment>
<feature type="chain" id="PRO_5001776573" evidence="5">
    <location>
        <begin position="25"/>
        <end position="360"/>
    </location>
</feature>
<dbReference type="InterPro" id="IPR004682">
    <property type="entry name" value="TRAP_DctP"/>
</dbReference>
<dbReference type="PANTHER" id="PTHR33376">
    <property type="match status" value="1"/>
</dbReference>
<sequence>MKIRMFARYAGLVGGLLVAGAAVAATNSGDSLHFLPMPKVSGGPVKVEGNQQFTIKFGIGLAESSAQYRGVAYFKKIVEQRSNGHIKVNIFPSAQLGDDLQMTSALQSGTAEMTQPSTSPLIKMEPELAVFDLPFLFDNTKQADKVLDGPIGQKILKQITDHRNGLVALGWAENGFRQLTDSKGVINSPKDLHGLKIRVMQSPVQLDIWRTLGANPTPMSFAELFTALDQGTVDAQENPWVTILTSKFYEVQSNATATKHVYTPFITLMSERFWQRLPKPYQKLVRTASVQMGNYERKVSRDIDAQAKSELEKKGLKITNLTASQRDAFKKKAQPVYQDFKSKIGEPLFDEVMKATNHPH</sequence>
<dbReference type="InterPro" id="IPR018389">
    <property type="entry name" value="DctP_fam"/>
</dbReference>
<dbReference type="Proteomes" id="UP000028302">
    <property type="component" value="Unassembled WGS sequence"/>
</dbReference>
<feature type="signal peptide" evidence="5">
    <location>
        <begin position="1"/>
        <end position="24"/>
    </location>
</feature>
<dbReference type="Gene3D" id="3.40.190.170">
    <property type="entry name" value="Bacterial extracellular solute-binding protein, family 7"/>
    <property type="match status" value="1"/>
</dbReference>
<evidence type="ECO:0000256" key="4">
    <source>
        <dbReference type="ARBA" id="ARBA00022729"/>
    </source>
</evidence>
<dbReference type="NCBIfam" id="NF037995">
    <property type="entry name" value="TRAP_S1"/>
    <property type="match status" value="1"/>
</dbReference>
<evidence type="ECO:0000256" key="5">
    <source>
        <dbReference type="SAM" id="SignalP"/>
    </source>
</evidence>
<dbReference type="PATRIC" id="fig|1304275.5.peg.796"/>
<gene>
    <name evidence="6" type="ORF">C41B8_03906</name>
</gene>
<dbReference type="CDD" id="cd13679">
    <property type="entry name" value="PBP2_TRAP_YiaO_like"/>
    <property type="match status" value="1"/>
</dbReference>
<organism evidence="6 7">
    <name type="scientific">Salinisphaera hydrothermalis (strain C41B8)</name>
    <dbReference type="NCBI Taxonomy" id="1304275"/>
    <lineage>
        <taxon>Bacteria</taxon>
        <taxon>Pseudomonadati</taxon>
        <taxon>Pseudomonadota</taxon>
        <taxon>Gammaproteobacteria</taxon>
        <taxon>Salinisphaerales</taxon>
        <taxon>Salinisphaeraceae</taxon>
        <taxon>Salinisphaera</taxon>
    </lineage>
</organism>
<evidence type="ECO:0000256" key="2">
    <source>
        <dbReference type="ARBA" id="ARBA00009023"/>
    </source>
</evidence>
<name>A0A084IPU6_SALHC</name>
<comment type="subcellular location">
    <subcellularLocation>
        <location evidence="1">Cell envelope</location>
    </subcellularLocation>
</comment>
<evidence type="ECO:0000313" key="7">
    <source>
        <dbReference type="Proteomes" id="UP000028302"/>
    </source>
</evidence>
<evidence type="ECO:0000256" key="3">
    <source>
        <dbReference type="ARBA" id="ARBA00022448"/>
    </source>
</evidence>
<dbReference type="GO" id="GO:0030288">
    <property type="term" value="C:outer membrane-bounded periplasmic space"/>
    <property type="evidence" value="ECO:0007669"/>
    <property type="project" value="InterPro"/>
</dbReference>
<proteinExistence type="inferred from homology"/>
<protein>
    <submittedName>
        <fullName evidence="6">TRAP transporter substrate-binding protein</fullName>
    </submittedName>
</protein>
<comment type="caution">
    <text evidence="6">The sequence shown here is derived from an EMBL/GenBank/DDBJ whole genome shotgun (WGS) entry which is preliminary data.</text>
</comment>
<dbReference type="RefSeq" id="WP_037334306.1">
    <property type="nucleotide sequence ID" value="NZ_APNK01000003.1"/>
</dbReference>
<dbReference type="GO" id="GO:0055085">
    <property type="term" value="P:transmembrane transport"/>
    <property type="evidence" value="ECO:0007669"/>
    <property type="project" value="InterPro"/>
</dbReference>
<keyword evidence="3" id="KW-0813">Transport</keyword>
<dbReference type="Pfam" id="PF03480">
    <property type="entry name" value="DctP"/>
    <property type="match status" value="1"/>
</dbReference>
<dbReference type="EMBL" id="APNK01000003">
    <property type="protein sequence ID" value="KEZ78730.1"/>
    <property type="molecule type" value="Genomic_DNA"/>
</dbReference>